<dbReference type="GO" id="GO:0006952">
    <property type="term" value="P:defense response"/>
    <property type="evidence" value="ECO:0007669"/>
    <property type="project" value="UniProtKB-KW"/>
</dbReference>
<dbReference type="PANTHER" id="PTHR11017">
    <property type="entry name" value="LEUCINE-RICH REPEAT-CONTAINING PROTEIN"/>
    <property type="match status" value="1"/>
</dbReference>
<name>A0ABD3JJ74_EUCGL</name>
<dbReference type="InterPro" id="IPR002182">
    <property type="entry name" value="NB-ARC"/>
</dbReference>
<reference evidence="6 7" key="1">
    <citation type="submission" date="2024-11" db="EMBL/GenBank/DDBJ databases">
        <title>Chromosome-level genome assembly of Eucalyptus globulus Labill. provides insights into its genome evolution.</title>
        <authorList>
            <person name="Li X."/>
        </authorList>
    </citation>
    <scope>NUCLEOTIDE SEQUENCE [LARGE SCALE GENOMIC DNA]</scope>
    <source>
        <strain evidence="6">CL2024</strain>
        <tissue evidence="6">Fresh tender leaves</tissue>
    </source>
</reference>
<evidence type="ECO:0000256" key="3">
    <source>
        <dbReference type="ARBA" id="ARBA00022821"/>
    </source>
</evidence>
<dbReference type="PANTHER" id="PTHR11017:SF570">
    <property type="entry name" value="DISEASE RESISTANCE PROTEIN (TIR-NBS CLASS)-RELATED"/>
    <property type="match status" value="1"/>
</dbReference>
<dbReference type="InterPro" id="IPR044974">
    <property type="entry name" value="Disease_R_plants"/>
</dbReference>
<keyword evidence="3" id="KW-0611">Plant defense</keyword>
<comment type="caution">
    <text evidence="6">The sequence shown here is derived from an EMBL/GenBank/DDBJ whole genome shotgun (WGS) entry which is preliminary data.</text>
</comment>
<proteinExistence type="predicted"/>
<keyword evidence="4" id="KW-0520">NAD</keyword>
<dbReference type="Pfam" id="PF00931">
    <property type="entry name" value="NB-ARC"/>
    <property type="match status" value="1"/>
</dbReference>
<dbReference type="SUPFAM" id="SSF52540">
    <property type="entry name" value="P-loop containing nucleoside triphosphate hydrolases"/>
    <property type="match status" value="1"/>
</dbReference>
<evidence type="ECO:0000256" key="4">
    <source>
        <dbReference type="ARBA" id="ARBA00023027"/>
    </source>
</evidence>
<dbReference type="AlphaFoldDB" id="A0ABD3JJ74"/>
<evidence type="ECO:0000313" key="6">
    <source>
        <dbReference type="EMBL" id="KAL3727525.1"/>
    </source>
</evidence>
<feature type="domain" description="TIR" evidence="5">
    <location>
        <begin position="38"/>
        <end position="207"/>
    </location>
</feature>
<dbReference type="Pfam" id="PF01582">
    <property type="entry name" value="TIR"/>
    <property type="match status" value="1"/>
</dbReference>
<sequence>MEGSVETQHTYKNDGIAGSASFTPIVTEGQGMVNSSGYAYEVFLSFRGEDTRIGFTSFLYTSMIDAGIRVYKDDKELCEGEEFGPELLQAINQSEISIPIFSKGYASSVWCLKELVQMVECQKTRGQKIMPIFYDVAPSEVRHQTRGYGEAFLSHEKKNRYDKETMHQWKAALSAVGTINGWDLHNKTNREEGEIAKTVTHKVFNELKKAYLVVSNNLVSVDHHVDKIMEKIGAHTSKTRIVGIHGMGGVGKTTIAKLIYNELSNKYNNCCFLSNIRETSKLKGIYYLQQQLISNILKMKWTDIKNIDEGIEIIKKRLSNKKVLLLLDDVGEKDHMDALVGKHDWFGKGSKVIITTRRKDVIHVRKVDWRYELTGLDATLSLQLFSKHAFRRDSPTKQYINRSKRAVHIAGGLPLALEVIGSLLSGKNKKMWDATLKKLESVPHDEVQSKLKISYDALDNRQQHIFLDIACRFIGYHKDIVVNFWDASELFSEVALEVLQNMSLIKIRKRNKLWMHDQLRDLGREIIRQKSEMKIEKQRWVWNPKEGLDLLRRHEEKKEVEALHLKFDDQYHFTYKGFKSLPNLTFLEVDDLKGNFRAKRKLFWLKWPSYALPTNIFQRNSTLLPRLRWLSWHNTCPTFKIANFSMENLIILDLSWSEITHDWKGWSHMKVMKNLKVLDLAHCQCLKRTPNFSSHSNLERLILSGCESLIEIDKSIYHLKCLVFLDISNCLNLQRLPDELGRDLACLEYLSLRRCLSLRRLPETIGNLESLIELNISYTSIKELPNSIKKLKNLKVVEMQFSNISKIHNAFRTMEKLEKIEIVRKDHPNERLHVEIGDCIYENKSLRILRLRGVRIHALPRLPESVIELELEELGVDTFPNLSNLANLKVLHLGFGPPNGDGKSDGLMEEPIPPWIGNLSKLGSLKLRFRETTSSTDLSLPPHPRRLPTLPSNLSSLLLFGCDSLCSMDVSKLRKLSSLSILYSAVAAIEGLGCLENLRYLNLGDLGQLAMLPDLSNLNKLRRIQVSDCGNLVEIQGELPRFLDKLTIYSCDSLQDFPDLFSLMGKTDIYMHIRNQMFEYTGGHWLLLYGFKYMQIPDLSNWNRLTILTVRDCHNLVEIQGELPQSLETLWIQCCESLQKLPDLSSLKGLREVTIEHCGKLAVEEISRLCSEKSIKFGGEDNK</sequence>
<accession>A0ABD3JJ74</accession>
<dbReference type="InterPro" id="IPR000157">
    <property type="entry name" value="TIR_dom"/>
</dbReference>
<evidence type="ECO:0000256" key="1">
    <source>
        <dbReference type="ARBA" id="ARBA00022614"/>
    </source>
</evidence>
<dbReference type="InterPro" id="IPR042197">
    <property type="entry name" value="Apaf_helical"/>
</dbReference>
<dbReference type="Pfam" id="PF23282">
    <property type="entry name" value="WHD_ROQ1"/>
    <property type="match status" value="1"/>
</dbReference>
<dbReference type="EMBL" id="JBJKBG010000008">
    <property type="protein sequence ID" value="KAL3727525.1"/>
    <property type="molecule type" value="Genomic_DNA"/>
</dbReference>
<keyword evidence="7" id="KW-1185">Reference proteome</keyword>
<protein>
    <recommendedName>
        <fullName evidence="5">TIR domain-containing protein</fullName>
    </recommendedName>
</protein>
<dbReference type="GO" id="GO:0051707">
    <property type="term" value="P:response to other organism"/>
    <property type="evidence" value="ECO:0007669"/>
    <property type="project" value="UniProtKB-ARBA"/>
</dbReference>
<dbReference type="FunFam" id="3.40.50.10140:FF:000007">
    <property type="entry name" value="Disease resistance protein (TIR-NBS-LRR class)"/>
    <property type="match status" value="1"/>
</dbReference>
<dbReference type="Gene3D" id="3.40.50.10140">
    <property type="entry name" value="Toll/interleukin-1 receptor homology (TIR) domain"/>
    <property type="match status" value="1"/>
</dbReference>
<dbReference type="SMART" id="SM00382">
    <property type="entry name" value="AAA"/>
    <property type="match status" value="1"/>
</dbReference>
<evidence type="ECO:0000256" key="2">
    <source>
        <dbReference type="ARBA" id="ARBA00022737"/>
    </source>
</evidence>
<dbReference type="Gene3D" id="3.80.10.10">
    <property type="entry name" value="Ribonuclease Inhibitor"/>
    <property type="match status" value="3"/>
</dbReference>
<dbReference type="InterPro" id="IPR003593">
    <property type="entry name" value="AAA+_ATPase"/>
</dbReference>
<dbReference type="InterPro" id="IPR035897">
    <property type="entry name" value="Toll_tir_struct_dom_sf"/>
</dbReference>
<evidence type="ECO:0000259" key="5">
    <source>
        <dbReference type="PROSITE" id="PS50104"/>
    </source>
</evidence>
<dbReference type="Gene3D" id="3.40.50.300">
    <property type="entry name" value="P-loop containing nucleotide triphosphate hydrolases"/>
    <property type="match status" value="1"/>
</dbReference>
<dbReference type="PROSITE" id="PS50104">
    <property type="entry name" value="TIR"/>
    <property type="match status" value="1"/>
</dbReference>
<dbReference type="Proteomes" id="UP001634007">
    <property type="component" value="Unassembled WGS sequence"/>
</dbReference>
<dbReference type="InterPro" id="IPR027417">
    <property type="entry name" value="P-loop_NTPase"/>
</dbReference>
<dbReference type="Gene3D" id="1.10.8.430">
    <property type="entry name" value="Helical domain of apoptotic protease-activating factors"/>
    <property type="match status" value="1"/>
</dbReference>
<keyword evidence="1" id="KW-0433">Leucine-rich repeat</keyword>
<gene>
    <name evidence="6" type="ORF">ACJRO7_032287</name>
</gene>
<dbReference type="SUPFAM" id="SSF52058">
    <property type="entry name" value="L domain-like"/>
    <property type="match status" value="1"/>
</dbReference>
<evidence type="ECO:0000313" key="7">
    <source>
        <dbReference type="Proteomes" id="UP001634007"/>
    </source>
</evidence>
<dbReference type="InterPro" id="IPR055414">
    <property type="entry name" value="LRR_R13L4/SHOC2-like"/>
</dbReference>
<dbReference type="PRINTS" id="PR00364">
    <property type="entry name" value="DISEASERSIST"/>
</dbReference>
<keyword evidence="2" id="KW-0677">Repeat</keyword>
<dbReference type="SUPFAM" id="SSF52200">
    <property type="entry name" value="Toll/Interleukin receptor TIR domain"/>
    <property type="match status" value="1"/>
</dbReference>
<dbReference type="InterPro" id="IPR058192">
    <property type="entry name" value="WHD_ROQ1-like"/>
</dbReference>
<dbReference type="InterPro" id="IPR032675">
    <property type="entry name" value="LRR_dom_sf"/>
</dbReference>
<dbReference type="Pfam" id="PF23598">
    <property type="entry name" value="LRR_14"/>
    <property type="match status" value="1"/>
</dbReference>
<dbReference type="SMART" id="SM00255">
    <property type="entry name" value="TIR"/>
    <property type="match status" value="1"/>
</dbReference>
<organism evidence="6 7">
    <name type="scientific">Eucalyptus globulus</name>
    <name type="common">Tasmanian blue gum</name>
    <dbReference type="NCBI Taxonomy" id="34317"/>
    <lineage>
        <taxon>Eukaryota</taxon>
        <taxon>Viridiplantae</taxon>
        <taxon>Streptophyta</taxon>
        <taxon>Embryophyta</taxon>
        <taxon>Tracheophyta</taxon>
        <taxon>Spermatophyta</taxon>
        <taxon>Magnoliopsida</taxon>
        <taxon>eudicotyledons</taxon>
        <taxon>Gunneridae</taxon>
        <taxon>Pentapetalae</taxon>
        <taxon>rosids</taxon>
        <taxon>malvids</taxon>
        <taxon>Myrtales</taxon>
        <taxon>Myrtaceae</taxon>
        <taxon>Myrtoideae</taxon>
        <taxon>Eucalypteae</taxon>
        <taxon>Eucalyptus</taxon>
    </lineage>
</organism>